<organism evidence="1 2">
    <name type="scientific">Massilia atriviolacea</name>
    <dbReference type="NCBI Taxonomy" id="2495579"/>
    <lineage>
        <taxon>Bacteria</taxon>
        <taxon>Pseudomonadati</taxon>
        <taxon>Pseudomonadota</taxon>
        <taxon>Betaproteobacteria</taxon>
        <taxon>Burkholderiales</taxon>
        <taxon>Oxalobacteraceae</taxon>
        <taxon>Telluria group</taxon>
        <taxon>Massilia</taxon>
    </lineage>
</organism>
<accession>A0A430HSM2</accession>
<dbReference type="EMBL" id="RXLQ01000002">
    <property type="protein sequence ID" value="RSZ60477.1"/>
    <property type="molecule type" value="Genomic_DNA"/>
</dbReference>
<sequence>MEITGSTVLLQPGMYILRHPKQGMAPLSIARAPGTPGEGKMETLGTAGTHHALLRDGSDCIVVHISEGPVSLLVTAFLAQQGDPVPALRVDQIGLDRPSSPTSATSATPAAARTLAPRAVPAPAPAPAPAGIEVGLHGITLIGHVERHGDVVAAPGQPLGDPDSPLRLEGFQVVWPDRPDGVDLAYNIVVEGGGALPMVKSGKFCGTRGEARRIIAVTFALIGPCASQWRLDGTAYFSGGFQVPLQSAVPLSGPSGLEHLTAVTLSARLDEQAGAQRNPWQESASTKVFKTGATAQQLVS</sequence>
<dbReference type="OrthoDB" id="8749423at2"/>
<proteinExistence type="predicted"/>
<name>A0A430HSM2_9BURK</name>
<gene>
    <name evidence="1" type="ORF">EJB06_05020</name>
</gene>
<protein>
    <submittedName>
        <fullName evidence="1">Uncharacterized protein</fullName>
    </submittedName>
</protein>
<evidence type="ECO:0000313" key="2">
    <source>
        <dbReference type="Proteomes" id="UP000278085"/>
    </source>
</evidence>
<evidence type="ECO:0000313" key="1">
    <source>
        <dbReference type="EMBL" id="RSZ60477.1"/>
    </source>
</evidence>
<keyword evidence="2" id="KW-1185">Reference proteome</keyword>
<comment type="caution">
    <text evidence="1">The sequence shown here is derived from an EMBL/GenBank/DDBJ whole genome shotgun (WGS) entry which is preliminary data.</text>
</comment>
<reference evidence="1 2" key="1">
    <citation type="submission" date="2018-12" db="EMBL/GenBank/DDBJ databases">
        <authorList>
            <person name="Yang E."/>
        </authorList>
    </citation>
    <scope>NUCLEOTIDE SEQUENCE [LARGE SCALE GENOMIC DNA]</scope>
    <source>
        <strain evidence="1 2">SOD</strain>
    </source>
</reference>
<dbReference type="RefSeq" id="WP_126072887.1">
    <property type="nucleotide sequence ID" value="NZ_CP051166.1"/>
</dbReference>
<dbReference type="Proteomes" id="UP000278085">
    <property type="component" value="Unassembled WGS sequence"/>
</dbReference>
<dbReference type="AlphaFoldDB" id="A0A430HSM2"/>